<sequence>MEPGFNYSNATPQLLEQYKDYIVSNMTKTIDNIVQVQNNSRTFGNTIQPLINTEITLEPYEHYFSFAMNFHPDKEVRDKATELEKVLDEFYIEIGLRKDLYQAQLSYYNSQNYQNDKNNLTDEEIRYLEHSIRDSRRNGLDLNENDYQLVKAKSKEIANMQTDFSKNLNDENTFFEFSQEELDGMPEHWFCDEKIIRKDDKTTYYKVTLKYPDVVPAMEYVKSEEVRKKLLIANQSKCGKENTELLGKTIKLKYEIARLLGYKTHADYKTEVKVIKSSKKANEFENEMNQKSDAIYKQNVKDLLYFAKNQSSNPIKKQKLDKWDRSYYIREYTEMKHNINMEELRQYFPLQVVKEGLFKIYQGILNLNFTKVDTTNKWHDDVELYRVQDKNSNEVMGYFYLDLHPREGKYSHAAVFEFITGCDLFILTGDLKRRPHVMGMACNFPKDGNIDYDDVVTFFHEFGHVMHQICSKSQLTDFASFHVEWDFVEAHSQMFERWCRAEKALKLMSQNLPDDIIPKIKSKENCMNGFDFKGQLLLGMFDLHIHSLTNFDNLDLQKIWSELETKLFHEKSAYRLPRFAAIGHYMGGYDAGYYGYMFSDVYASNMFFKMFGEDNVLEQENGMRYRKRMLEPGSSKDSMDMLVDFLDGEPDSDYFLVEKGLKKARKM</sequence>
<dbReference type="EMBL" id="KY684108">
    <property type="protein sequence ID" value="ARF11480.1"/>
    <property type="molecule type" value="Genomic_DNA"/>
</dbReference>
<dbReference type="Gene3D" id="1.10.1370.10">
    <property type="entry name" value="Neurolysin, domain 3"/>
    <property type="match status" value="1"/>
</dbReference>
<evidence type="ECO:0000256" key="7">
    <source>
        <dbReference type="ARBA" id="ARBA00023049"/>
    </source>
</evidence>
<proteinExistence type="inferred from homology"/>
<keyword evidence="6" id="KW-0862">Zinc</keyword>
<keyword evidence="4" id="KW-0479">Metal-binding</keyword>
<comment type="similarity">
    <text evidence="2">Belongs to the peptidase M3 family.</text>
</comment>
<dbReference type="CDD" id="cd06455">
    <property type="entry name" value="M3A_TOP"/>
    <property type="match status" value="1"/>
</dbReference>
<evidence type="ECO:0000256" key="6">
    <source>
        <dbReference type="ARBA" id="ARBA00022833"/>
    </source>
</evidence>
<dbReference type="InterPro" id="IPR001567">
    <property type="entry name" value="Pept_M3A_M3B_dom"/>
</dbReference>
<evidence type="ECO:0000256" key="3">
    <source>
        <dbReference type="ARBA" id="ARBA00022670"/>
    </source>
</evidence>
<dbReference type="GO" id="GO:0004222">
    <property type="term" value="F:metalloendopeptidase activity"/>
    <property type="evidence" value="ECO:0007669"/>
    <property type="project" value="InterPro"/>
</dbReference>
<name>A0A1V0SID3_9VIRU</name>
<dbReference type="Gene3D" id="1.20.1050.40">
    <property type="entry name" value="Endopeptidase. Chain P, domain 1"/>
    <property type="match status" value="1"/>
</dbReference>
<dbReference type="InterPro" id="IPR045090">
    <property type="entry name" value="Pept_M3A_M3B"/>
</dbReference>
<evidence type="ECO:0000256" key="2">
    <source>
        <dbReference type="ARBA" id="ARBA00006040"/>
    </source>
</evidence>
<accession>A0A1V0SID3</accession>
<evidence type="ECO:0000259" key="8">
    <source>
        <dbReference type="Pfam" id="PF01432"/>
    </source>
</evidence>
<dbReference type="InterPro" id="IPR024080">
    <property type="entry name" value="Neurolysin/TOP_N"/>
</dbReference>
<protein>
    <submittedName>
        <fullName evidence="9">Peptidase</fullName>
    </submittedName>
</protein>
<dbReference type="Gene3D" id="3.40.390.10">
    <property type="entry name" value="Collagenase (Catalytic Domain)"/>
    <property type="match status" value="1"/>
</dbReference>
<dbReference type="InterPro" id="IPR024077">
    <property type="entry name" value="Neurolysin/TOP_dom2"/>
</dbReference>
<dbReference type="GO" id="GO:0006508">
    <property type="term" value="P:proteolysis"/>
    <property type="evidence" value="ECO:0007669"/>
    <property type="project" value="UniProtKB-KW"/>
</dbReference>
<dbReference type="SUPFAM" id="SSF55486">
    <property type="entry name" value="Metalloproteases ('zincins'), catalytic domain"/>
    <property type="match status" value="1"/>
</dbReference>
<reference evidence="9" key="1">
    <citation type="journal article" date="2017" name="Science">
        <title>Giant viruses with an expanded complement of translation system components.</title>
        <authorList>
            <person name="Schulz F."/>
            <person name="Yutin N."/>
            <person name="Ivanova N.N."/>
            <person name="Ortega D.R."/>
            <person name="Lee T.K."/>
            <person name="Vierheilig J."/>
            <person name="Daims H."/>
            <person name="Horn M."/>
            <person name="Wagner M."/>
            <person name="Jensen G.J."/>
            <person name="Kyrpides N.C."/>
            <person name="Koonin E.V."/>
            <person name="Woyke T."/>
        </authorList>
    </citation>
    <scope>NUCLEOTIDE SEQUENCE</scope>
    <source>
        <strain evidence="9">KNV1</strain>
    </source>
</reference>
<dbReference type="GO" id="GO:0006518">
    <property type="term" value="P:peptide metabolic process"/>
    <property type="evidence" value="ECO:0007669"/>
    <property type="project" value="TreeGrafter"/>
</dbReference>
<keyword evidence="5" id="KW-0378">Hydrolase</keyword>
<organism evidence="9">
    <name type="scientific">Klosneuvirus KNV1</name>
    <dbReference type="NCBI Taxonomy" id="1977640"/>
    <lineage>
        <taxon>Viruses</taxon>
        <taxon>Varidnaviria</taxon>
        <taxon>Bamfordvirae</taxon>
        <taxon>Nucleocytoviricota</taxon>
        <taxon>Megaviricetes</taxon>
        <taxon>Imitervirales</taxon>
        <taxon>Mimiviridae</taxon>
        <taxon>Klosneuvirinae</taxon>
        <taxon>Klosneuvirus</taxon>
    </lineage>
</organism>
<feature type="domain" description="Peptidase M3A/M3B catalytic" evidence="8">
    <location>
        <begin position="218"/>
        <end position="659"/>
    </location>
</feature>
<dbReference type="PANTHER" id="PTHR11804:SF84">
    <property type="entry name" value="SACCHAROLYSIN"/>
    <property type="match status" value="1"/>
</dbReference>
<dbReference type="PANTHER" id="PTHR11804">
    <property type="entry name" value="PROTEASE M3 THIMET OLIGOPEPTIDASE-RELATED"/>
    <property type="match status" value="1"/>
</dbReference>
<dbReference type="GO" id="GO:0046872">
    <property type="term" value="F:metal ion binding"/>
    <property type="evidence" value="ECO:0007669"/>
    <property type="project" value="UniProtKB-KW"/>
</dbReference>
<gene>
    <name evidence="9" type="ORF">Klosneuvirus_1_337</name>
</gene>
<evidence type="ECO:0000313" key="9">
    <source>
        <dbReference type="EMBL" id="ARF11480.1"/>
    </source>
</evidence>
<evidence type="ECO:0000256" key="5">
    <source>
        <dbReference type="ARBA" id="ARBA00022801"/>
    </source>
</evidence>
<dbReference type="InterPro" id="IPR024079">
    <property type="entry name" value="MetalloPept_cat_dom_sf"/>
</dbReference>
<dbReference type="Pfam" id="PF01432">
    <property type="entry name" value="Peptidase_M3"/>
    <property type="match status" value="1"/>
</dbReference>
<keyword evidence="7" id="KW-0482">Metalloprotease</keyword>
<comment type="cofactor">
    <cofactor evidence="1">
        <name>Zn(2+)</name>
        <dbReference type="ChEBI" id="CHEBI:29105"/>
    </cofactor>
</comment>
<evidence type="ECO:0000256" key="1">
    <source>
        <dbReference type="ARBA" id="ARBA00001947"/>
    </source>
</evidence>
<keyword evidence="3" id="KW-0645">Protease</keyword>
<evidence type="ECO:0000256" key="4">
    <source>
        <dbReference type="ARBA" id="ARBA00022723"/>
    </source>
</evidence>